<dbReference type="EMBL" id="JBAWKS010000001">
    <property type="protein sequence ID" value="MEI4548263.1"/>
    <property type="molecule type" value="Genomic_DNA"/>
</dbReference>
<name>A0ABU8EPW8_9GAMM</name>
<evidence type="ECO:0000259" key="1">
    <source>
        <dbReference type="Pfam" id="PF02190"/>
    </source>
</evidence>
<gene>
    <name evidence="2" type="ORF">WAE96_00880</name>
</gene>
<dbReference type="InterPro" id="IPR003111">
    <property type="entry name" value="Lon_prtase_N"/>
</dbReference>
<keyword evidence="3" id="KW-1185">Reference proteome</keyword>
<evidence type="ECO:0000313" key="2">
    <source>
        <dbReference type="EMBL" id="MEI4548263.1"/>
    </source>
</evidence>
<dbReference type="Pfam" id="PF02190">
    <property type="entry name" value="LON_substr_bdg"/>
    <property type="match status" value="1"/>
</dbReference>
<protein>
    <submittedName>
        <fullName evidence="2">LON peptidase substrate-binding domain-containing protein</fullName>
    </submittedName>
</protein>
<dbReference type="Proteomes" id="UP001382455">
    <property type="component" value="Unassembled WGS sequence"/>
</dbReference>
<dbReference type="SUPFAM" id="SSF88697">
    <property type="entry name" value="PUA domain-like"/>
    <property type="match status" value="1"/>
</dbReference>
<dbReference type="InterPro" id="IPR015947">
    <property type="entry name" value="PUA-like_sf"/>
</dbReference>
<evidence type="ECO:0000313" key="3">
    <source>
        <dbReference type="Proteomes" id="UP001382455"/>
    </source>
</evidence>
<organism evidence="2 3">
    <name type="scientific">Pseudoalteromonas spongiae</name>
    <dbReference type="NCBI Taxonomy" id="298657"/>
    <lineage>
        <taxon>Bacteria</taxon>
        <taxon>Pseudomonadati</taxon>
        <taxon>Pseudomonadota</taxon>
        <taxon>Gammaproteobacteria</taxon>
        <taxon>Alteromonadales</taxon>
        <taxon>Pseudoalteromonadaceae</taxon>
        <taxon>Pseudoalteromonas</taxon>
    </lineage>
</organism>
<reference evidence="2 3" key="1">
    <citation type="submission" date="2023-12" db="EMBL/GenBank/DDBJ databases">
        <title>Friends and Foes: Symbiotic and Algicidal bacterial influence on Karenia brevis blooms.</title>
        <authorList>
            <person name="Fei C."/>
            <person name="Mohamed A.R."/>
            <person name="Booker A."/>
            <person name="Arshad M."/>
            <person name="Klass S."/>
            <person name="Ahn S."/>
            <person name="Gilbert P.M."/>
            <person name="Heil C.A."/>
            <person name="Martinez J.M."/>
            <person name="Amin S.A."/>
        </authorList>
    </citation>
    <scope>NUCLEOTIDE SEQUENCE [LARGE SCALE GENOMIC DNA]</scope>
    <source>
        <strain evidence="2 3">CE15</strain>
    </source>
</reference>
<accession>A0ABU8EPW8</accession>
<dbReference type="RefSeq" id="WP_336434286.1">
    <property type="nucleotide sequence ID" value="NZ_JBAWKS010000001.1"/>
</dbReference>
<dbReference type="Gene3D" id="2.30.130.40">
    <property type="entry name" value="LON domain-like"/>
    <property type="match status" value="1"/>
</dbReference>
<proteinExistence type="predicted"/>
<feature type="domain" description="Lon N-terminal" evidence="1">
    <location>
        <begin position="2"/>
        <end position="162"/>
    </location>
</feature>
<dbReference type="InterPro" id="IPR046336">
    <property type="entry name" value="Lon_prtase_N_sf"/>
</dbReference>
<sequence length="186" mass="21570">MNLPVFPLPIFLLPEGVTRLRIFEPRYLKMVSIACQQNGFVLCLYDHQAELNVPKLGAWVDIINFYQEGELLHIDIKAKSLVTIKNVTMDQDNLRFADCSEVPHWPQQSEQQHHSVLAAKLHHVFKEFPEQASLYPEPKFDDINWVCARFLEILPLSFEKKQLFTNADSFTQADDFLKTIILGQEN</sequence>
<comment type="caution">
    <text evidence="2">The sequence shown here is derived from an EMBL/GenBank/DDBJ whole genome shotgun (WGS) entry which is preliminary data.</text>
</comment>